<sequence>RGRFHGTSYKASNWILVGQTKGRGKKDIFNEYKLPKKDIWLYPLTKEFKSTLLS</sequence>
<reference evidence="1" key="1">
    <citation type="journal article" date="2015" name="Nature">
        <title>Complex archaea that bridge the gap between prokaryotes and eukaryotes.</title>
        <authorList>
            <person name="Spang A."/>
            <person name="Saw J.H."/>
            <person name="Jorgensen S.L."/>
            <person name="Zaremba-Niedzwiedzka K."/>
            <person name="Martijn J."/>
            <person name="Lind A.E."/>
            <person name="van Eijk R."/>
            <person name="Schleper C."/>
            <person name="Guy L."/>
            <person name="Ettema T.J."/>
        </authorList>
    </citation>
    <scope>NUCLEOTIDE SEQUENCE</scope>
</reference>
<name>A0A0F8WNN6_9ZZZZ</name>
<comment type="caution">
    <text evidence="1">The sequence shown here is derived from an EMBL/GenBank/DDBJ whole genome shotgun (WGS) entry which is preliminary data.</text>
</comment>
<protein>
    <submittedName>
        <fullName evidence="1">Uncharacterized protein</fullName>
    </submittedName>
</protein>
<accession>A0A0F8WNN6</accession>
<proteinExistence type="predicted"/>
<evidence type="ECO:0000313" key="1">
    <source>
        <dbReference type="EMBL" id="KKK49865.1"/>
    </source>
</evidence>
<organism evidence="1">
    <name type="scientific">marine sediment metagenome</name>
    <dbReference type="NCBI Taxonomy" id="412755"/>
    <lineage>
        <taxon>unclassified sequences</taxon>
        <taxon>metagenomes</taxon>
        <taxon>ecological metagenomes</taxon>
    </lineage>
</organism>
<dbReference type="AlphaFoldDB" id="A0A0F8WNN6"/>
<feature type="non-terminal residue" evidence="1">
    <location>
        <position position="1"/>
    </location>
</feature>
<dbReference type="EMBL" id="LAZR01068318">
    <property type="protein sequence ID" value="KKK49865.1"/>
    <property type="molecule type" value="Genomic_DNA"/>
</dbReference>
<gene>
    <name evidence="1" type="ORF">LCGC14_3130760</name>
</gene>